<dbReference type="PANTHER" id="PTHR43240">
    <property type="entry name" value="1,4-DIHYDROXY-2-NAPHTHOYL-COA THIOESTERASE 1"/>
    <property type="match status" value="1"/>
</dbReference>
<reference evidence="4" key="1">
    <citation type="submission" date="2017-08" db="EMBL/GenBank/DDBJ databases">
        <title>Direct submision.</title>
        <authorList>
            <person name="Kim S.-J."/>
            <person name="Rhee S.-K."/>
        </authorList>
    </citation>
    <scope>NUCLEOTIDE SEQUENCE [LARGE SCALE GENOMIC DNA]</scope>
    <source>
        <strain evidence="4">GI5</strain>
    </source>
</reference>
<dbReference type="SUPFAM" id="SSF54637">
    <property type="entry name" value="Thioesterase/thiol ester dehydrase-isomerase"/>
    <property type="match status" value="1"/>
</dbReference>
<dbReference type="OrthoDB" id="9813158at2"/>
<evidence type="ECO:0000313" key="4">
    <source>
        <dbReference type="Proteomes" id="UP000235116"/>
    </source>
</evidence>
<sequence>MELGMTLEEITSEGLIVRLPYSDKIVGNPDTGVIHGGAITSLMDQSCGLAVAQAIAPDFDITPTIDLRIDYMKPAEPGKDVYAYVEAYRKTRSVVFARGVAYQTNREDPIAHCVANFMRMGLSKVPWKSNKKDEGAAQ</sequence>
<evidence type="ECO:0000259" key="2">
    <source>
        <dbReference type="Pfam" id="PF03061"/>
    </source>
</evidence>
<dbReference type="NCBIfam" id="TIGR00369">
    <property type="entry name" value="unchar_dom_1"/>
    <property type="match status" value="1"/>
</dbReference>
<protein>
    <submittedName>
        <fullName evidence="3">Thioesterase</fullName>
    </submittedName>
</protein>
<dbReference type="InterPro" id="IPR006683">
    <property type="entry name" value="Thioestr_dom"/>
</dbReference>
<dbReference type="PANTHER" id="PTHR43240:SF7">
    <property type="entry name" value="BLR7284 PROTEIN"/>
    <property type="match status" value="1"/>
</dbReference>
<dbReference type="CDD" id="cd03443">
    <property type="entry name" value="PaaI_thioesterase"/>
    <property type="match status" value="1"/>
</dbReference>
<keyword evidence="1" id="KW-0378">Hydrolase</keyword>
<evidence type="ECO:0000313" key="3">
    <source>
        <dbReference type="EMBL" id="AUM14805.1"/>
    </source>
</evidence>
<proteinExistence type="predicted"/>
<dbReference type="Gene3D" id="3.10.129.10">
    <property type="entry name" value="Hotdog Thioesterase"/>
    <property type="match status" value="1"/>
</dbReference>
<dbReference type="KEGG" id="kak:Kalk_01860"/>
<feature type="domain" description="Thioesterase" evidence="2">
    <location>
        <begin position="32"/>
        <end position="106"/>
    </location>
</feature>
<dbReference type="InterPro" id="IPR029069">
    <property type="entry name" value="HotDog_dom_sf"/>
</dbReference>
<accession>A0A2K9LTJ5</accession>
<dbReference type="AlphaFoldDB" id="A0A2K9LTJ5"/>
<evidence type="ECO:0000256" key="1">
    <source>
        <dbReference type="ARBA" id="ARBA00022801"/>
    </source>
</evidence>
<dbReference type="InterPro" id="IPR003736">
    <property type="entry name" value="PAAI_dom"/>
</dbReference>
<dbReference type="GO" id="GO:0005829">
    <property type="term" value="C:cytosol"/>
    <property type="evidence" value="ECO:0007669"/>
    <property type="project" value="TreeGrafter"/>
</dbReference>
<dbReference type="Proteomes" id="UP000235116">
    <property type="component" value="Chromosome"/>
</dbReference>
<gene>
    <name evidence="3" type="ORF">Kalk_01860</name>
</gene>
<keyword evidence="4" id="KW-1185">Reference proteome</keyword>
<organism evidence="3 4">
    <name type="scientific">Ketobacter alkanivorans</name>
    <dbReference type="NCBI Taxonomy" id="1917421"/>
    <lineage>
        <taxon>Bacteria</taxon>
        <taxon>Pseudomonadati</taxon>
        <taxon>Pseudomonadota</taxon>
        <taxon>Gammaproteobacteria</taxon>
        <taxon>Pseudomonadales</taxon>
        <taxon>Ketobacteraceae</taxon>
        <taxon>Ketobacter</taxon>
    </lineage>
</organism>
<name>A0A2K9LTJ5_9GAMM</name>
<dbReference type="RefSeq" id="WP_101896173.1">
    <property type="nucleotide sequence ID" value="NZ_CP022684.1"/>
</dbReference>
<dbReference type="Pfam" id="PF03061">
    <property type="entry name" value="4HBT"/>
    <property type="match status" value="1"/>
</dbReference>
<dbReference type="EMBL" id="CP022684">
    <property type="protein sequence ID" value="AUM14805.1"/>
    <property type="molecule type" value="Genomic_DNA"/>
</dbReference>
<dbReference type="GO" id="GO:0061522">
    <property type="term" value="F:1,4-dihydroxy-2-naphthoyl-CoA thioesterase activity"/>
    <property type="evidence" value="ECO:0007669"/>
    <property type="project" value="TreeGrafter"/>
</dbReference>